<sequence>MRRISRGTLLCVRRIRCNILCLFKWVKL</sequence>
<name>A0AAD5BQW6_AMBAR</name>
<evidence type="ECO:0000313" key="2">
    <source>
        <dbReference type="Proteomes" id="UP001206925"/>
    </source>
</evidence>
<protein>
    <submittedName>
        <fullName evidence="1">Uncharacterized protein</fullName>
    </submittedName>
</protein>
<comment type="caution">
    <text evidence="1">The sequence shown here is derived from an EMBL/GenBank/DDBJ whole genome shotgun (WGS) entry which is preliminary data.</text>
</comment>
<dbReference type="EMBL" id="JAMZMK010011281">
    <property type="protein sequence ID" value="KAI7727981.1"/>
    <property type="molecule type" value="Genomic_DNA"/>
</dbReference>
<dbReference type="AlphaFoldDB" id="A0AAD5BQW6"/>
<gene>
    <name evidence="1" type="ORF">M8C21_019871</name>
</gene>
<keyword evidence="2" id="KW-1185">Reference proteome</keyword>
<organism evidence="1 2">
    <name type="scientific">Ambrosia artemisiifolia</name>
    <name type="common">Common ragweed</name>
    <dbReference type="NCBI Taxonomy" id="4212"/>
    <lineage>
        <taxon>Eukaryota</taxon>
        <taxon>Viridiplantae</taxon>
        <taxon>Streptophyta</taxon>
        <taxon>Embryophyta</taxon>
        <taxon>Tracheophyta</taxon>
        <taxon>Spermatophyta</taxon>
        <taxon>Magnoliopsida</taxon>
        <taxon>eudicotyledons</taxon>
        <taxon>Gunneridae</taxon>
        <taxon>Pentapetalae</taxon>
        <taxon>asterids</taxon>
        <taxon>campanulids</taxon>
        <taxon>Asterales</taxon>
        <taxon>Asteraceae</taxon>
        <taxon>Asteroideae</taxon>
        <taxon>Heliantheae alliance</taxon>
        <taxon>Heliantheae</taxon>
        <taxon>Ambrosia</taxon>
    </lineage>
</organism>
<proteinExistence type="predicted"/>
<accession>A0AAD5BQW6</accession>
<reference evidence="1" key="1">
    <citation type="submission" date="2022-06" db="EMBL/GenBank/DDBJ databases">
        <title>Uncovering the hologenomic basis of an extraordinary plant invasion.</title>
        <authorList>
            <person name="Bieker V.C."/>
            <person name="Martin M.D."/>
            <person name="Gilbert T."/>
            <person name="Hodgins K."/>
            <person name="Battlay P."/>
            <person name="Petersen B."/>
            <person name="Wilson J."/>
        </authorList>
    </citation>
    <scope>NUCLEOTIDE SEQUENCE</scope>
    <source>
        <strain evidence="1">AA19_3_7</strain>
        <tissue evidence="1">Leaf</tissue>
    </source>
</reference>
<dbReference type="Proteomes" id="UP001206925">
    <property type="component" value="Unassembled WGS sequence"/>
</dbReference>
<evidence type="ECO:0000313" key="1">
    <source>
        <dbReference type="EMBL" id="KAI7727981.1"/>
    </source>
</evidence>
<feature type="non-terminal residue" evidence="1">
    <location>
        <position position="28"/>
    </location>
</feature>